<comment type="caution">
    <text evidence="2">The sequence shown here is derived from an EMBL/GenBank/DDBJ whole genome shotgun (WGS) entry which is preliminary data.</text>
</comment>
<dbReference type="EMBL" id="VULN01000013">
    <property type="protein sequence ID" value="MSS82763.1"/>
    <property type="molecule type" value="Genomic_DNA"/>
</dbReference>
<proteinExistence type="predicted"/>
<evidence type="ECO:0000313" key="2">
    <source>
        <dbReference type="EMBL" id="MSS82763.1"/>
    </source>
</evidence>
<organism evidence="2 3">
    <name type="scientific">Acidaminococcus fermentans</name>
    <dbReference type="NCBI Taxonomy" id="905"/>
    <lineage>
        <taxon>Bacteria</taxon>
        <taxon>Bacillati</taxon>
        <taxon>Bacillota</taxon>
        <taxon>Negativicutes</taxon>
        <taxon>Acidaminococcales</taxon>
        <taxon>Acidaminococcaceae</taxon>
        <taxon>Acidaminococcus</taxon>
    </lineage>
</organism>
<dbReference type="OrthoDB" id="9784014at2"/>
<feature type="transmembrane region" description="Helical" evidence="1">
    <location>
        <begin position="46"/>
        <end position="67"/>
    </location>
</feature>
<dbReference type="AlphaFoldDB" id="A0A6N7W2N9"/>
<dbReference type="Proteomes" id="UP000441455">
    <property type="component" value="Unassembled WGS sequence"/>
</dbReference>
<protein>
    <submittedName>
        <fullName evidence="2">Uncharacterized protein</fullName>
    </submittedName>
</protein>
<evidence type="ECO:0000313" key="3">
    <source>
        <dbReference type="Proteomes" id="UP000441455"/>
    </source>
</evidence>
<name>A0A6N7W2N9_ACIFE</name>
<gene>
    <name evidence="2" type="ORF">FX155_09180</name>
</gene>
<keyword evidence="1" id="KW-1133">Transmembrane helix</keyword>
<keyword evidence="1" id="KW-0472">Membrane</keyword>
<accession>A0A6N7W2N9</accession>
<reference evidence="2 3" key="1">
    <citation type="submission" date="2019-08" db="EMBL/GenBank/DDBJ databases">
        <title>In-depth cultivation of the pig gut microbiome towards novel bacterial diversity and tailored functional studies.</title>
        <authorList>
            <person name="Wylensek D."/>
            <person name="Hitch T.C.A."/>
            <person name="Clavel T."/>
        </authorList>
    </citation>
    <scope>NUCLEOTIDE SEQUENCE [LARGE SCALE GENOMIC DNA]</scope>
    <source>
        <strain evidence="2 3">WCA-389-WT-5B</strain>
    </source>
</reference>
<keyword evidence="1" id="KW-0812">Transmembrane</keyword>
<dbReference type="RefSeq" id="WP_154488488.1">
    <property type="nucleotide sequence ID" value="NZ_VULN01000013.1"/>
</dbReference>
<sequence>MEKRTFHTPFSSTVSGQRPVVGLYLPSFRLEERGKPGGERPLWQGFLAPLLLVGDGTLGGVIPLWLLRKKDIAPYL</sequence>
<evidence type="ECO:0000256" key="1">
    <source>
        <dbReference type="SAM" id="Phobius"/>
    </source>
</evidence>